<dbReference type="Pfam" id="PF13302">
    <property type="entry name" value="Acetyltransf_3"/>
    <property type="match status" value="1"/>
</dbReference>
<keyword evidence="2" id="KW-0012">Acyltransferase</keyword>
<dbReference type="InterPro" id="IPR000182">
    <property type="entry name" value="GNAT_dom"/>
</dbReference>
<evidence type="ECO:0000259" key="1">
    <source>
        <dbReference type="PROSITE" id="PS51186"/>
    </source>
</evidence>
<sequence length="195" mass="22451">MNTINHKGTVTIETGRLILRQFTEEDLEPIFNNCWSDKEVWKWTNYKPMNSVSDVIYSAGMFTEGWFGAYDRLNRYSWAIQVKDSGTVVGRLFGMHPDDHINQVELAYELGRSWWNQGIMTEAVNAVISFFFREVGFNRIYAYHADKNPASGRVMQKCGMIYEGTLRQACICNNGIFDKVCYAILSGDYFNGSEK</sequence>
<dbReference type="InterPro" id="IPR016181">
    <property type="entry name" value="Acyl_CoA_acyltransferase"/>
</dbReference>
<proteinExistence type="predicted"/>
<protein>
    <submittedName>
        <fullName evidence="2">Putative ribosomal N-acetyltransferase YdaF</fullName>
        <ecNumber evidence="2">2.3.1.-</ecNumber>
    </submittedName>
</protein>
<dbReference type="SUPFAM" id="SSF55729">
    <property type="entry name" value="Acyl-CoA N-acyltransferases (Nat)"/>
    <property type="match status" value="1"/>
</dbReference>
<reference evidence="2 3" key="1">
    <citation type="submission" date="2016-07" db="EMBL/GenBank/DDBJ databases">
        <title>Characterization of isolates of Eisenbergiella tayi derived from blood cultures, using whole genome sequencing.</title>
        <authorList>
            <person name="Burdz T."/>
            <person name="Wiebe D."/>
            <person name="Huynh C."/>
            <person name="Bernard K."/>
        </authorList>
    </citation>
    <scope>NUCLEOTIDE SEQUENCE [LARGE SCALE GENOMIC DNA]</scope>
    <source>
        <strain evidence="2 3">NML 120489</strain>
    </source>
</reference>
<dbReference type="EC" id="2.3.1.-" evidence="2"/>
<dbReference type="GO" id="GO:0016747">
    <property type="term" value="F:acyltransferase activity, transferring groups other than amino-acyl groups"/>
    <property type="evidence" value="ECO:0007669"/>
    <property type="project" value="InterPro"/>
</dbReference>
<name>A0A1E3AMJ4_9FIRM</name>
<dbReference type="PANTHER" id="PTHR43792">
    <property type="entry name" value="GNAT FAMILY, PUTATIVE (AFU_ORTHOLOGUE AFUA_3G00765)-RELATED-RELATED"/>
    <property type="match status" value="1"/>
</dbReference>
<dbReference type="Gene3D" id="3.40.630.30">
    <property type="match status" value="1"/>
</dbReference>
<keyword evidence="2" id="KW-0808">Transferase</keyword>
<accession>A0A1E3AMJ4</accession>
<dbReference type="EMBL" id="MCGI01000004">
    <property type="protein sequence ID" value="ODM09899.1"/>
    <property type="molecule type" value="Genomic_DNA"/>
</dbReference>
<dbReference type="AlphaFoldDB" id="A0A1E3AMJ4"/>
<organism evidence="2 3">
    <name type="scientific">Eisenbergiella tayi</name>
    <dbReference type="NCBI Taxonomy" id="1432052"/>
    <lineage>
        <taxon>Bacteria</taxon>
        <taxon>Bacillati</taxon>
        <taxon>Bacillota</taxon>
        <taxon>Clostridia</taxon>
        <taxon>Lachnospirales</taxon>
        <taxon>Lachnospiraceae</taxon>
        <taxon>Eisenbergiella</taxon>
    </lineage>
</organism>
<gene>
    <name evidence="2" type="primary">ydaF_5</name>
    <name evidence="2" type="ORF">BEH84_04267</name>
</gene>
<dbReference type="Proteomes" id="UP000095003">
    <property type="component" value="Unassembled WGS sequence"/>
</dbReference>
<feature type="domain" description="N-acetyltransferase" evidence="1">
    <location>
        <begin position="17"/>
        <end position="188"/>
    </location>
</feature>
<evidence type="ECO:0000313" key="2">
    <source>
        <dbReference type="EMBL" id="ODM09899.1"/>
    </source>
</evidence>
<dbReference type="RefSeq" id="WP_169897263.1">
    <property type="nucleotide sequence ID" value="NZ_DBFYTC010000126.1"/>
</dbReference>
<dbReference type="InterPro" id="IPR051531">
    <property type="entry name" value="N-acetyltransferase"/>
</dbReference>
<dbReference type="PROSITE" id="PS51186">
    <property type="entry name" value="GNAT"/>
    <property type="match status" value="1"/>
</dbReference>
<dbReference type="PANTHER" id="PTHR43792:SF1">
    <property type="entry name" value="N-ACETYLTRANSFERASE DOMAIN-CONTAINING PROTEIN"/>
    <property type="match status" value="1"/>
</dbReference>
<evidence type="ECO:0000313" key="3">
    <source>
        <dbReference type="Proteomes" id="UP000095003"/>
    </source>
</evidence>
<dbReference type="GeneID" id="93302218"/>
<comment type="caution">
    <text evidence="2">The sequence shown here is derived from an EMBL/GenBank/DDBJ whole genome shotgun (WGS) entry which is preliminary data.</text>
</comment>